<dbReference type="EMBL" id="VUJX02000006">
    <property type="protein sequence ID" value="KAL0935194.1"/>
    <property type="molecule type" value="Genomic_DNA"/>
</dbReference>
<organism evidence="1 2">
    <name type="scientific">Colletotrichum truncatum</name>
    <name type="common">Anthracnose fungus</name>
    <name type="synonym">Colletotrichum capsici</name>
    <dbReference type="NCBI Taxonomy" id="5467"/>
    <lineage>
        <taxon>Eukaryota</taxon>
        <taxon>Fungi</taxon>
        <taxon>Dikarya</taxon>
        <taxon>Ascomycota</taxon>
        <taxon>Pezizomycotina</taxon>
        <taxon>Sordariomycetes</taxon>
        <taxon>Hypocreomycetidae</taxon>
        <taxon>Glomerellales</taxon>
        <taxon>Glomerellaceae</taxon>
        <taxon>Colletotrichum</taxon>
        <taxon>Colletotrichum truncatum species complex</taxon>
    </lineage>
</organism>
<dbReference type="Proteomes" id="UP000805649">
    <property type="component" value="Unassembled WGS sequence"/>
</dbReference>
<keyword evidence="2" id="KW-1185">Reference proteome</keyword>
<comment type="caution">
    <text evidence="1">The sequence shown here is derived from an EMBL/GenBank/DDBJ whole genome shotgun (WGS) entry which is preliminary data.</text>
</comment>
<accession>A0ACC3YTC5</accession>
<evidence type="ECO:0000313" key="2">
    <source>
        <dbReference type="Proteomes" id="UP000805649"/>
    </source>
</evidence>
<gene>
    <name evidence="1" type="ORF">CTRU02_209785</name>
</gene>
<reference evidence="1 2" key="1">
    <citation type="journal article" date="2020" name="Phytopathology">
        <title>Genome Sequence Resources of Colletotrichum truncatum, C. plurivorum, C. musicola, and C. sojae: Four Species Pathogenic to Soybean (Glycine max).</title>
        <authorList>
            <person name="Rogerio F."/>
            <person name="Boufleur T.R."/>
            <person name="Ciampi-Guillardi M."/>
            <person name="Sukno S.A."/>
            <person name="Thon M.R."/>
            <person name="Massola Junior N.S."/>
            <person name="Baroncelli R."/>
        </authorList>
    </citation>
    <scope>NUCLEOTIDE SEQUENCE [LARGE SCALE GENOMIC DNA]</scope>
    <source>
        <strain evidence="1 2">CMES1059</strain>
    </source>
</reference>
<protein>
    <submittedName>
        <fullName evidence="1">Uncharacterized protein</fullName>
    </submittedName>
</protein>
<proteinExistence type="predicted"/>
<sequence>MKIMNHSSQQTNHHILNIDADPNMNADQFRPMAPRVPHICSCQAADETAEQHRARLRHSIAHRMATMRGDGVMGNYGDLIPVAQGENQGPYQPEDQLKTPYAGDKFVDNRRQAVAANNYGQGTASKGYGISLKKILAAGGYGIAALVQHKSDRNVKTECVMKVERAKHAAHGSLVQEEKALLKYKGAKHILQILDITQEIKAKRDEDNANKYKYKARSSFEEQDKKWDIAKQRARNFILTEYAAHGSLHSWLNKASRSKKPWPNKALWMLFKCLVSGLVGMGYPPKEHHKATHPEWDSNEPIDEYIPRQDLPPQQTVHFDLDPQNILADRDKEHGDFPIFKIADFGNVQFFSEAATNPRHFTKELFWKSRVRGKKWFYMPEQFTRDWDVMGDWGDDGPNKFVALDGSKPRVAGNYGMHSNVYQIGVIMWCAITRCSFNPPVRAIRVNGVDTYGAALQSERFSDIDSQLRDVVQLCMAHEPSQRPNLANLVKRISDRLSSVDLESDEEIMQWARDFFNSPRVDGDEPDVEGDAGQKRGRPPSDLAEDRIRYSPRRRLEQPLAGFPPPLPQQPQMTLDQAARGGGGGGMYEFQTRLDSTAYLEPRPHRQPPREMVFDASRNMEPVGAPRYPASTMGAFPPPNGFAAPPLPDLGYLHTGAHLMQHQHQHQHQQQNQYYHGNDFMAQGYVPQLHFQAQQQLPQQQPPGMWFPGYQQPQQQFDGANLFNHQGFQGQAQQFQQYQPNPPGLNFYPEEGDAENMQFFDPSHHAQPR</sequence>
<evidence type="ECO:0000313" key="1">
    <source>
        <dbReference type="EMBL" id="KAL0935194.1"/>
    </source>
</evidence>
<name>A0ACC3YTC5_COLTU</name>